<dbReference type="Pfam" id="PF00975">
    <property type="entry name" value="Thioesterase"/>
    <property type="match status" value="1"/>
</dbReference>
<evidence type="ECO:0000313" key="2">
    <source>
        <dbReference type="EMBL" id="CPR16742.1"/>
    </source>
</evidence>
<dbReference type="InterPro" id="IPR036736">
    <property type="entry name" value="ACP-like_sf"/>
</dbReference>
<dbReference type="Pfam" id="PF13193">
    <property type="entry name" value="AMP-binding_C"/>
    <property type="match status" value="1"/>
</dbReference>
<dbReference type="Gene3D" id="3.30.559.10">
    <property type="entry name" value="Chloramphenicol acetyltransferase-like domain"/>
    <property type="match status" value="1"/>
</dbReference>
<name>A0A0G4JV44_9GAMM</name>
<dbReference type="SMART" id="SM00824">
    <property type="entry name" value="PKS_TE"/>
    <property type="match status" value="1"/>
</dbReference>
<dbReference type="CDD" id="cd05930">
    <property type="entry name" value="A_NRPS"/>
    <property type="match status" value="1"/>
</dbReference>
<dbReference type="InterPro" id="IPR029058">
    <property type="entry name" value="AB_hydrolase_fold"/>
</dbReference>
<dbReference type="Gene3D" id="2.30.38.10">
    <property type="entry name" value="Luciferase, Domain 3"/>
    <property type="match status" value="1"/>
</dbReference>
<dbReference type="InterPro" id="IPR045851">
    <property type="entry name" value="AMP-bd_C_sf"/>
</dbReference>
<evidence type="ECO:0000259" key="1">
    <source>
        <dbReference type="PROSITE" id="PS50075"/>
    </source>
</evidence>
<dbReference type="NCBIfam" id="TIGR01733">
    <property type="entry name" value="AA-adenyl-dom"/>
    <property type="match status" value="1"/>
</dbReference>
<dbReference type="InterPro" id="IPR010071">
    <property type="entry name" value="AA_adenyl_dom"/>
</dbReference>
<dbReference type="InterPro" id="IPR020845">
    <property type="entry name" value="AMP-binding_CS"/>
</dbReference>
<dbReference type="GO" id="GO:0003824">
    <property type="term" value="F:catalytic activity"/>
    <property type="evidence" value="ECO:0007669"/>
    <property type="project" value="InterPro"/>
</dbReference>
<sequence>MNHIIITRDYMAGTTFLIILRRQIFLPKILKCCAVNIITIKNTLSLNIKRIYPSSSATKNGDFMYSENIYSVSRSQEEVYLALAKIPHSSFYNLANKIEIHGNLDPTRLENSIRALFHEVDSLRARFFMSNEVVKQRIVPSRYYDNWSLPIHYFDSKKDYEIEIDKCINERINYDVDISQDELLHYELFKITDNHWYLLEMCNHLVLDGWAHSLIYRYLVSNYNNSNIPPLGEMQDLINCEINYLAGNERLRDREYWHKYCIDLPNPVRLSPEDRPLTSLLRYRKTLSGPLNQQLRNTAVQLGLRLSSLLLTLFSAYLARMSGKNEFVVGLPVASRQDRKIRNIPGMTANALPLIIRLSEQTTLADLAKSINRQLRKHLIHQRYRYEDLARELNLGSKSQPLFYTTINIVSYDQDETFEGCQVFHKNIADGPAINFGVDIFDRNIDGRLEIGFNANGSVYQEDDLELHYNRFLLLLSRIIDTPEKPLLHLDLLTKIERARYTYLPQHMHHNGVTFNSAFNRQVCATPTAIAIECPAMVLSYSILDNMVNNLSNQLTNQGVTKGDIVAVLLPRNADLVITFIALLRIGAVYLPINDDLPMARIQYILGDAAPRILLYHPEMAQIAAPFVNNIQSIVYCRPSADNNSPFPTQTDINDNAYIIYTSGSTGLPKGVMVSHRGIANMGISLGKKYGVFPGDRILQFSSLSFDASISEFCIAILNGATLVMEEKGLLLPGETLASTLFKRNISHLTITPSLLAYHRSEDIPSNITLIFAGESATKKHLIKFSHCKKIYNGYGPTEATICATVNTQFGPNDMSLGEAIDNVRIYVLDARHNPVPSGAFGELYIAGCGVAKGYINQKKMTDERFLPDIINPQERMYASGDWVYIDANGRIFYQGRKDGQIKLHGLRIETGEIKNTLVEIEGVNDAAVLLRPNAKGDSVLTAYVSAADTLSPQWLKKELRHRLPDYMVPTCIQVVPTLPITLHGKLDTAHLPIINQNTPDQQKHQQVNAMLEIVCTIFSKVLSSSTITADSDFFEQGGHSLLAFRALRKIKDTFGTEISIADFFSSPTPSQLLDIIHQCPDNSSFDHILSLRPDGDLPPLFCIHPAGGIGWPYAALLKYLPENQPLYAIQSPVLQQPDYKPQSIDVIAEKYIRSIRSIQPHGAYFLLGWSFGGHIAHKIATQMQRMGEKVNFLAMLDNYPNPSSKFTPDDKLIISRLTRAVLGKNVAQVSNLNGELSKNFGLSQSDDMLLSMIINDFKNTYSLMKASNFDRYDGDLLFIRASEDNLRDSDQVPDNWRPYVTRKITVHEVTATHEEIMRSDTLKTYAPFLVEALRLSHKQQ</sequence>
<accession>A0A0G4JV44</accession>
<dbReference type="Pfam" id="PF00668">
    <property type="entry name" value="Condensation"/>
    <property type="match status" value="1"/>
</dbReference>
<dbReference type="EMBL" id="CGIG01000001">
    <property type="protein sequence ID" value="CPR16742.1"/>
    <property type="molecule type" value="Genomic_DNA"/>
</dbReference>
<reference evidence="3" key="1">
    <citation type="submission" date="2015-01" db="EMBL/GenBank/DDBJ databases">
        <authorList>
            <person name="Paterson Steve"/>
        </authorList>
    </citation>
    <scope>NUCLEOTIDE SEQUENCE [LARGE SCALE GENOMIC DNA]</scope>
    <source>
        <strain evidence="3">OBR1</strain>
    </source>
</reference>
<dbReference type="InterPro" id="IPR020802">
    <property type="entry name" value="TesA-like"/>
</dbReference>
<dbReference type="SUPFAM" id="SSF56801">
    <property type="entry name" value="Acetyl-CoA synthetase-like"/>
    <property type="match status" value="1"/>
</dbReference>
<dbReference type="SUPFAM" id="SSF52777">
    <property type="entry name" value="CoA-dependent acyltransferases"/>
    <property type="match status" value="2"/>
</dbReference>
<evidence type="ECO:0000313" key="3">
    <source>
        <dbReference type="Proteomes" id="UP000044377"/>
    </source>
</evidence>
<dbReference type="Gene3D" id="3.40.50.1820">
    <property type="entry name" value="alpha/beta hydrolase"/>
    <property type="match status" value="1"/>
</dbReference>
<dbReference type="GO" id="GO:0044550">
    <property type="term" value="P:secondary metabolite biosynthetic process"/>
    <property type="evidence" value="ECO:0007669"/>
    <property type="project" value="TreeGrafter"/>
</dbReference>
<dbReference type="InterPro" id="IPR025110">
    <property type="entry name" value="AMP-bd_C"/>
</dbReference>
<dbReference type="Gene3D" id="3.40.50.980">
    <property type="match status" value="2"/>
</dbReference>
<dbReference type="SUPFAM" id="SSF47336">
    <property type="entry name" value="ACP-like"/>
    <property type="match status" value="1"/>
</dbReference>
<dbReference type="PANTHER" id="PTHR45527:SF1">
    <property type="entry name" value="FATTY ACID SYNTHASE"/>
    <property type="match status" value="1"/>
</dbReference>
<dbReference type="Proteomes" id="UP000044377">
    <property type="component" value="Unassembled WGS sequence"/>
</dbReference>
<dbReference type="InterPro" id="IPR001242">
    <property type="entry name" value="Condensation_dom"/>
</dbReference>
<dbReference type="Gene3D" id="3.30.559.30">
    <property type="entry name" value="Nonribosomal peptide synthetase, condensation domain"/>
    <property type="match status" value="1"/>
</dbReference>
<dbReference type="PROSITE" id="PS50075">
    <property type="entry name" value="CARRIER"/>
    <property type="match status" value="1"/>
</dbReference>
<dbReference type="SUPFAM" id="SSF53474">
    <property type="entry name" value="alpha/beta-Hydrolases"/>
    <property type="match status" value="1"/>
</dbReference>
<dbReference type="InterPro" id="IPR001031">
    <property type="entry name" value="Thioesterase"/>
</dbReference>
<dbReference type="Gene3D" id="3.30.300.30">
    <property type="match status" value="1"/>
</dbReference>
<dbReference type="Pfam" id="PF00550">
    <property type="entry name" value="PP-binding"/>
    <property type="match status" value="1"/>
</dbReference>
<dbReference type="GO" id="GO:0031177">
    <property type="term" value="F:phosphopantetheine binding"/>
    <property type="evidence" value="ECO:0007669"/>
    <property type="project" value="TreeGrafter"/>
</dbReference>
<gene>
    <name evidence="2" type="ORF">BN1221_02250c</name>
</gene>
<feature type="domain" description="Carrier" evidence="1">
    <location>
        <begin position="1006"/>
        <end position="1081"/>
    </location>
</feature>
<dbReference type="Pfam" id="PF00501">
    <property type="entry name" value="AMP-binding"/>
    <property type="match status" value="1"/>
</dbReference>
<proteinExistence type="predicted"/>
<dbReference type="InterPro" id="IPR023213">
    <property type="entry name" value="CAT-like_dom_sf"/>
</dbReference>
<dbReference type="InterPro" id="IPR009081">
    <property type="entry name" value="PP-bd_ACP"/>
</dbReference>
<dbReference type="GO" id="GO:0043041">
    <property type="term" value="P:amino acid activation for nonribosomal peptide biosynthetic process"/>
    <property type="evidence" value="ECO:0007669"/>
    <property type="project" value="TreeGrafter"/>
</dbReference>
<protein>
    <submittedName>
        <fullName evidence="2">Peptide synthetase</fullName>
    </submittedName>
</protein>
<dbReference type="InterPro" id="IPR000873">
    <property type="entry name" value="AMP-dep_synth/lig_dom"/>
</dbReference>
<dbReference type="STRING" id="1109412.BN1221_02250c"/>
<dbReference type="PROSITE" id="PS00455">
    <property type="entry name" value="AMP_BINDING"/>
    <property type="match status" value="1"/>
</dbReference>
<dbReference type="PANTHER" id="PTHR45527">
    <property type="entry name" value="NONRIBOSOMAL PEPTIDE SYNTHETASE"/>
    <property type="match status" value="1"/>
</dbReference>
<organism evidence="2 3">
    <name type="scientific">Brenneria goodwinii</name>
    <dbReference type="NCBI Taxonomy" id="1109412"/>
    <lineage>
        <taxon>Bacteria</taxon>
        <taxon>Pseudomonadati</taxon>
        <taxon>Pseudomonadota</taxon>
        <taxon>Gammaproteobacteria</taxon>
        <taxon>Enterobacterales</taxon>
        <taxon>Pectobacteriaceae</taxon>
        <taxon>Brenneria</taxon>
    </lineage>
</organism>
<keyword evidence="3" id="KW-1185">Reference proteome</keyword>
<dbReference type="GO" id="GO:0005737">
    <property type="term" value="C:cytoplasm"/>
    <property type="evidence" value="ECO:0007669"/>
    <property type="project" value="TreeGrafter"/>
</dbReference>